<gene>
    <name evidence="1" type="ORF">Ae201684_009499</name>
</gene>
<accession>A0A6G0X1A2</accession>
<dbReference type="Proteomes" id="UP000481153">
    <property type="component" value="Unassembled WGS sequence"/>
</dbReference>
<dbReference type="EMBL" id="VJMJ01000120">
    <property type="protein sequence ID" value="KAF0733654.1"/>
    <property type="molecule type" value="Genomic_DNA"/>
</dbReference>
<dbReference type="InterPro" id="IPR038375">
    <property type="entry name" value="NDUFAF7_sf"/>
</dbReference>
<dbReference type="InterPro" id="IPR011990">
    <property type="entry name" value="TPR-like_helical_dom_sf"/>
</dbReference>
<keyword evidence="2" id="KW-1185">Reference proteome</keyword>
<name>A0A6G0X1A2_9STRA</name>
<evidence type="ECO:0000313" key="1">
    <source>
        <dbReference type="EMBL" id="KAF0733654.1"/>
    </source>
</evidence>
<organism evidence="1 2">
    <name type="scientific">Aphanomyces euteiches</name>
    <dbReference type="NCBI Taxonomy" id="100861"/>
    <lineage>
        <taxon>Eukaryota</taxon>
        <taxon>Sar</taxon>
        <taxon>Stramenopiles</taxon>
        <taxon>Oomycota</taxon>
        <taxon>Saprolegniomycetes</taxon>
        <taxon>Saprolegniales</taxon>
        <taxon>Verrucalvaceae</taxon>
        <taxon>Aphanomyces</taxon>
    </lineage>
</organism>
<proteinExistence type="predicted"/>
<sequence length="643" mass="73173">MSTAAFDFVFRPLRAPAYHVGRIVAAEVMQFAKDLVSTPLQLALVVLRLTQYDPNVFKLYLPIFKKKMPLLTTSRQFNNMLTELHRVLLWAPTCPDILDFFDKAANSSPSTSANKMLFAHVESTSSTDDHLKPLSQSMVWSAQQEFYKAQGIQAWSSNLIPYGVSSSMFIAQAYARVVFQFFADCHRNDLLPTEPEVNCYVLEGGSGSCKFAAAFVRELLQLLKEAKLTEDIRPCVILTDLSEQVVESRRQHPSFQNILQLHPHAVDFAVMDCQAVVNKEPVYLRLANEVFQPAKRPVFLVGNYFLDSLPTDAFMVDSKDTYQVLTDDRADVFYPRLLNDLNHYYDDASLDKTLQEILEHAQTLNRKSLILFPVQAFRFLAAIHSLSTDSPIGMLFGDATVHFSDNLHDIPELSPHAECFCLPVDFEIVQNFIAKLLPSAQVSSTLQMFSDTFQVFYASLLPDQPSMEQWSHFSFDHELKGFGANDCDLVLGSLHDSRGFTSLDPQIAFLSLSNYDFDCFLIFKWQLVAALRLEPNRDPNSVVQVGLRCYKNLYTLDLQPEFNLQLSMARWLYALKSYEACVEILKTLLPSKDTRVLYLLGLSCMHLGALEKASLLFSSCMRIQFKRKFEIKLRLCIEQAYNL</sequence>
<evidence type="ECO:0000313" key="2">
    <source>
        <dbReference type="Proteomes" id="UP000481153"/>
    </source>
</evidence>
<reference evidence="1 2" key="1">
    <citation type="submission" date="2019-07" db="EMBL/GenBank/DDBJ databases">
        <title>Genomics analysis of Aphanomyces spp. identifies a new class of oomycete effector associated with host adaptation.</title>
        <authorList>
            <person name="Gaulin E."/>
        </authorList>
    </citation>
    <scope>NUCLEOTIDE SEQUENCE [LARGE SCALE GENOMIC DNA]</scope>
    <source>
        <strain evidence="1 2">ATCC 201684</strain>
    </source>
</reference>
<comment type="caution">
    <text evidence="1">The sequence shown here is derived from an EMBL/GenBank/DDBJ whole genome shotgun (WGS) entry which is preliminary data.</text>
</comment>
<dbReference type="SUPFAM" id="SSF48452">
    <property type="entry name" value="TPR-like"/>
    <property type="match status" value="1"/>
</dbReference>
<dbReference type="VEuPathDB" id="FungiDB:AeMF1_019471"/>
<dbReference type="Gene3D" id="3.40.50.12710">
    <property type="match status" value="1"/>
</dbReference>
<protein>
    <submittedName>
        <fullName evidence="1">Uncharacterized protein</fullName>
    </submittedName>
</protein>
<dbReference type="AlphaFoldDB" id="A0A6G0X1A2"/>